<dbReference type="InParanoid" id="A0A136IV39"/>
<reference evidence="3" key="1">
    <citation type="submission" date="2016-02" db="EMBL/GenBank/DDBJ databases">
        <title>Draft genome sequence of Microdochium bolleyi, a fungal endophyte of beachgrass.</title>
        <authorList>
            <consortium name="DOE Joint Genome Institute"/>
            <person name="David A.S."/>
            <person name="May G."/>
            <person name="Haridas S."/>
            <person name="Lim J."/>
            <person name="Wang M."/>
            <person name="Labutti K."/>
            <person name="Lipzen A."/>
            <person name="Barry K."/>
            <person name="Grigoriev I.V."/>
        </authorList>
    </citation>
    <scope>NUCLEOTIDE SEQUENCE [LARGE SCALE GENOMIC DNA]</scope>
    <source>
        <strain evidence="3">J235TASD1</strain>
    </source>
</reference>
<gene>
    <name evidence="2" type="ORF">Micbo1qcDRAFT_206830</name>
</gene>
<keyword evidence="3" id="KW-1185">Reference proteome</keyword>
<dbReference type="Proteomes" id="UP000070501">
    <property type="component" value="Unassembled WGS sequence"/>
</dbReference>
<evidence type="ECO:0000313" key="3">
    <source>
        <dbReference type="Proteomes" id="UP000070501"/>
    </source>
</evidence>
<evidence type="ECO:0000313" key="2">
    <source>
        <dbReference type="EMBL" id="KXJ88659.1"/>
    </source>
</evidence>
<feature type="region of interest" description="Disordered" evidence="1">
    <location>
        <begin position="272"/>
        <end position="344"/>
    </location>
</feature>
<feature type="compositionally biased region" description="Polar residues" evidence="1">
    <location>
        <begin position="272"/>
        <end position="281"/>
    </location>
</feature>
<protein>
    <submittedName>
        <fullName evidence="2">Uncharacterized protein</fullName>
    </submittedName>
</protein>
<feature type="region of interest" description="Disordered" evidence="1">
    <location>
        <begin position="1"/>
        <end position="80"/>
    </location>
</feature>
<dbReference type="EMBL" id="KQ964257">
    <property type="protein sequence ID" value="KXJ88659.1"/>
    <property type="molecule type" value="Genomic_DNA"/>
</dbReference>
<accession>A0A136IV39</accession>
<dbReference type="AlphaFoldDB" id="A0A136IV39"/>
<evidence type="ECO:0000256" key="1">
    <source>
        <dbReference type="SAM" id="MobiDB-lite"/>
    </source>
</evidence>
<proteinExistence type="predicted"/>
<organism evidence="2 3">
    <name type="scientific">Microdochium bolleyi</name>
    <dbReference type="NCBI Taxonomy" id="196109"/>
    <lineage>
        <taxon>Eukaryota</taxon>
        <taxon>Fungi</taxon>
        <taxon>Dikarya</taxon>
        <taxon>Ascomycota</taxon>
        <taxon>Pezizomycotina</taxon>
        <taxon>Sordariomycetes</taxon>
        <taxon>Xylariomycetidae</taxon>
        <taxon>Xylariales</taxon>
        <taxon>Microdochiaceae</taxon>
        <taxon>Microdochium</taxon>
    </lineage>
</organism>
<name>A0A136IV39_9PEZI</name>
<feature type="compositionally biased region" description="Basic residues" evidence="1">
    <location>
        <begin position="301"/>
        <end position="315"/>
    </location>
</feature>
<feature type="region of interest" description="Disordered" evidence="1">
    <location>
        <begin position="92"/>
        <end position="142"/>
    </location>
</feature>
<sequence length="393" mass="43302">MASEKLPHQQPPARPTGLEASAHATNEQGEASGHPRVVQNDTIHYAPDGNVTDESGVVDNKDAMMGGMPANGKNGFRSLTAPNVQFGLDEIASRSKKKHAAAQKSTAAKPKPQPPPPQQQQQEPATAQKKAAERTSIRKRRLRNEEAGLAAWRSIQRASDVLANLGRKDEHAMVVSGNSAKMTHASTLTQQRGLDDITAREFMGADGTHNDGVLHMDGRVPEQNIRTAMDMLGKWQDSHKANLAAADASRFDYYYDDYVEYPIPAKAAALSSNDKNNNTAHSAGPPASHCSEPDRRPMPTAKKRRPRHHRRRSGKQPRGQHLAAFSGGYSGGRPDPRHADQQSPCECEQSIRQEIQQLEEWLAAAKRLAELRKTLRVIEGTRKRRCCMHPFLD</sequence>
<feature type="compositionally biased region" description="Low complexity" evidence="1">
    <location>
        <begin position="119"/>
        <end position="129"/>
    </location>
</feature>